<feature type="compositionally biased region" description="Low complexity" evidence="1">
    <location>
        <begin position="1"/>
        <end position="12"/>
    </location>
</feature>
<organism evidence="2 3">
    <name type="scientific">Protopolystoma xenopodis</name>
    <dbReference type="NCBI Taxonomy" id="117903"/>
    <lineage>
        <taxon>Eukaryota</taxon>
        <taxon>Metazoa</taxon>
        <taxon>Spiralia</taxon>
        <taxon>Lophotrochozoa</taxon>
        <taxon>Platyhelminthes</taxon>
        <taxon>Monogenea</taxon>
        <taxon>Polyopisthocotylea</taxon>
        <taxon>Polystomatidea</taxon>
        <taxon>Polystomatidae</taxon>
        <taxon>Protopolystoma</taxon>
    </lineage>
</organism>
<name>A0A3S5BA74_9PLAT</name>
<dbReference type="AlphaFoldDB" id="A0A3S5BA74"/>
<comment type="caution">
    <text evidence="2">The sequence shown here is derived from an EMBL/GenBank/DDBJ whole genome shotgun (WGS) entry which is preliminary data.</text>
</comment>
<feature type="region of interest" description="Disordered" evidence="1">
    <location>
        <begin position="1"/>
        <end position="95"/>
    </location>
</feature>
<gene>
    <name evidence="2" type="ORF">PXEA_LOCUS10830</name>
</gene>
<feature type="compositionally biased region" description="Polar residues" evidence="1">
    <location>
        <begin position="70"/>
        <end position="94"/>
    </location>
</feature>
<evidence type="ECO:0000256" key="1">
    <source>
        <dbReference type="SAM" id="MobiDB-lite"/>
    </source>
</evidence>
<proteinExistence type="predicted"/>
<keyword evidence="3" id="KW-1185">Reference proteome</keyword>
<dbReference type="Proteomes" id="UP000784294">
    <property type="component" value="Unassembled WGS sequence"/>
</dbReference>
<evidence type="ECO:0000313" key="3">
    <source>
        <dbReference type="Proteomes" id="UP000784294"/>
    </source>
</evidence>
<sequence length="165" mass="16996">MSLATSAAALSTQNSPLPSRGVSSALFLSAGPMPPPQPPQSLRLSGCLEPSVRTPGDDALPLAPKRRNPPSASASDLDSTPTSASSDRASNETSAGVAFNYGDDSLNGTCIDDRSDVNFLDSSTTAALKMKGLMTSSTGATMEQLTGFATDAHWPARLIIAYSFS</sequence>
<dbReference type="EMBL" id="CAAALY010032408">
    <property type="protein sequence ID" value="VEL17390.1"/>
    <property type="molecule type" value="Genomic_DNA"/>
</dbReference>
<protein>
    <submittedName>
        <fullName evidence="2">Uncharacterized protein</fullName>
    </submittedName>
</protein>
<reference evidence="2" key="1">
    <citation type="submission" date="2018-11" db="EMBL/GenBank/DDBJ databases">
        <authorList>
            <consortium name="Pathogen Informatics"/>
        </authorList>
    </citation>
    <scope>NUCLEOTIDE SEQUENCE</scope>
</reference>
<evidence type="ECO:0000313" key="2">
    <source>
        <dbReference type="EMBL" id="VEL17390.1"/>
    </source>
</evidence>
<accession>A0A3S5BA74</accession>